<protein>
    <recommendedName>
        <fullName evidence="3">DNA binding domain-containing protein, excisionase family</fullName>
    </recommendedName>
</protein>
<dbReference type="EMBL" id="JAAGME010001046">
    <property type="protein sequence ID" value="NEB70278.1"/>
    <property type="molecule type" value="Genomic_DNA"/>
</dbReference>
<dbReference type="AlphaFoldDB" id="A0A6N9VG61"/>
<name>A0A6N9VG61_STRMI</name>
<accession>A0A6N9VG61</accession>
<evidence type="ECO:0000313" key="1">
    <source>
        <dbReference type="EMBL" id="NEB70278.1"/>
    </source>
</evidence>
<dbReference type="Proteomes" id="UP000471648">
    <property type="component" value="Unassembled WGS sequence"/>
</dbReference>
<dbReference type="RefSeq" id="WP_164358167.1">
    <property type="nucleotide sequence ID" value="NZ_JAAGME010001046.1"/>
</dbReference>
<reference evidence="1 2" key="1">
    <citation type="submission" date="2020-01" db="EMBL/GenBank/DDBJ databases">
        <title>Insect and environment-associated Actinomycetes.</title>
        <authorList>
            <person name="Currrie C."/>
            <person name="Chevrette M."/>
            <person name="Carlson C."/>
            <person name="Stubbendieck R."/>
            <person name="Wendt-Pienkowski E."/>
        </authorList>
    </citation>
    <scope>NUCLEOTIDE SEQUENCE [LARGE SCALE GENOMIC DNA]</scope>
    <source>
        <strain evidence="1 2">SID14438</strain>
    </source>
</reference>
<proteinExistence type="predicted"/>
<evidence type="ECO:0008006" key="3">
    <source>
        <dbReference type="Google" id="ProtNLM"/>
    </source>
</evidence>
<comment type="caution">
    <text evidence="1">The sequence shown here is derived from an EMBL/GenBank/DDBJ whole genome shotgun (WGS) entry which is preliminary data.</text>
</comment>
<organism evidence="1 2">
    <name type="scientific">Streptomyces microflavus</name>
    <name type="common">Streptomyces lipmanii</name>
    <dbReference type="NCBI Taxonomy" id="1919"/>
    <lineage>
        <taxon>Bacteria</taxon>
        <taxon>Bacillati</taxon>
        <taxon>Actinomycetota</taxon>
        <taxon>Actinomycetes</taxon>
        <taxon>Kitasatosporales</taxon>
        <taxon>Streptomycetaceae</taxon>
        <taxon>Streptomyces</taxon>
    </lineage>
</organism>
<sequence>MTPTPAAPMSGYLTTGQAASRIGSTTQYVRELIHAGHFDAIDIGTGERARFRVTAESVEKFLTDRTVRPTTPSEVAA</sequence>
<gene>
    <name evidence="1" type="ORF">G3I39_24955</name>
</gene>
<evidence type="ECO:0000313" key="2">
    <source>
        <dbReference type="Proteomes" id="UP000471648"/>
    </source>
</evidence>